<name>A0AAD2I076_9AGAR</name>
<dbReference type="AlphaFoldDB" id="A0AAD2I076"/>
<dbReference type="PANTHER" id="PTHR10264">
    <property type="entry name" value="BAND 7 PROTEIN-RELATED"/>
    <property type="match status" value="1"/>
</dbReference>
<dbReference type="InterPro" id="IPR001107">
    <property type="entry name" value="Band_7"/>
</dbReference>
<evidence type="ECO:0000259" key="3">
    <source>
        <dbReference type="SMART" id="SM00244"/>
    </source>
</evidence>
<evidence type="ECO:0000256" key="1">
    <source>
        <dbReference type="ARBA" id="ARBA00008164"/>
    </source>
</evidence>
<proteinExistence type="inferred from homology"/>
<protein>
    <recommendedName>
        <fullName evidence="3">Band 7 domain-containing protein</fullName>
    </recommendedName>
</protein>
<feature type="region of interest" description="Disordered" evidence="2">
    <location>
        <begin position="27"/>
        <end position="91"/>
    </location>
</feature>
<evidence type="ECO:0000256" key="2">
    <source>
        <dbReference type="SAM" id="MobiDB-lite"/>
    </source>
</evidence>
<evidence type="ECO:0000313" key="5">
    <source>
        <dbReference type="Proteomes" id="UP001295794"/>
    </source>
</evidence>
<dbReference type="CDD" id="cd13437">
    <property type="entry name" value="SPFH_alloslipin"/>
    <property type="match status" value="1"/>
</dbReference>
<feature type="compositionally biased region" description="Basic and acidic residues" evidence="2">
    <location>
        <begin position="64"/>
        <end position="86"/>
    </location>
</feature>
<gene>
    <name evidence="4" type="ORF">MYCIT1_LOCUS37994</name>
</gene>
<dbReference type="Gene3D" id="6.10.250.2090">
    <property type="match status" value="1"/>
</dbReference>
<dbReference type="SUPFAM" id="SSF117892">
    <property type="entry name" value="Band 7/SPFH domain"/>
    <property type="match status" value="1"/>
</dbReference>
<accession>A0AAD2I076</accession>
<sequence>KVGSKAVPINCACQQIALCKKVVRPLPSIPHTSPSSPLPPSGYKMNGFDRKDRDASSSSSHGGHVVDHNAPHVTDEPEAAPRRAAEPGKQGHIIQVQPLKRGEMQVHSARAAAGCSHSATPPIVPRADYISQPSYAQDLGLGDVQHGLYGSLLQGLGTIVGVCGMVPCCPFPNPFREVQQGSVGLVSRFGQFYKSVDPGLVQVNVCTESLKTVDVKIQISPIGRQSVITRDNVNVEIDSVIYFQITNPYRSAFGISDLRTALIERAQTTLRHVVGARAVQSVVTEREAIAFEIAEIVGDVADKWGVAIEGILIKDIIFSPEVSASLSSAAQQKRLGESKVIAARAEVDAARLMRQAADILASPAAMQIRQLEALQTMAKTGNSKVIFVPMQLQSDVTGQLAGASSSGSNYGAMIQNEAGSDSVGRAGLLGSVSNL</sequence>
<dbReference type="Proteomes" id="UP001295794">
    <property type="component" value="Unassembled WGS sequence"/>
</dbReference>
<dbReference type="FunFam" id="3.30.479.30:FF:000004">
    <property type="entry name" value="Putative membrane protease family, stomatin"/>
    <property type="match status" value="1"/>
</dbReference>
<reference evidence="4" key="1">
    <citation type="submission" date="2023-11" db="EMBL/GenBank/DDBJ databases">
        <authorList>
            <person name="De Vega J J."/>
            <person name="De Vega J J."/>
        </authorList>
    </citation>
    <scope>NUCLEOTIDE SEQUENCE</scope>
</reference>
<evidence type="ECO:0000313" key="4">
    <source>
        <dbReference type="EMBL" id="CAK5284629.1"/>
    </source>
</evidence>
<feature type="domain" description="Band 7" evidence="3">
    <location>
        <begin position="173"/>
        <end position="330"/>
    </location>
</feature>
<dbReference type="PRINTS" id="PR00721">
    <property type="entry name" value="STOMATIN"/>
</dbReference>
<dbReference type="SMART" id="SM00244">
    <property type="entry name" value="PHB"/>
    <property type="match status" value="1"/>
</dbReference>
<comment type="similarity">
    <text evidence="1">Belongs to the band 7/mec-2 family.</text>
</comment>
<keyword evidence="5" id="KW-1185">Reference proteome</keyword>
<organism evidence="4 5">
    <name type="scientific">Mycena citricolor</name>
    <dbReference type="NCBI Taxonomy" id="2018698"/>
    <lineage>
        <taxon>Eukaryota</taxon>
        <taxon>Fungi</taxon>
        <taxon>Dikarya</taxon>
        <taxon>Basidiomycota</taxon>
        <taxon>Agaricomycotina</taxon>
        <taxon>Agaricomycetes</taxon>
        <taxon>Agaricomycetidae</taxon>
        <taxon>Agaricales</taxon>
        <taxon>Marasmiineae</taxon>
        <taxon>Mycenaceae</taxon>
        <taxon>Mycena</taxon>
    </lineage>
</organism>
<comment type="caution">
    <text evidence="4">The sequence shown here is derived from an EMBL/GenBank/DDBJ whole genome shotgun (WGS) entry which is preliminary data.</text>
</comment>
<dbReference type="InterPro" id="IPR036013">
    <property type="entry name" value="Band_7/SPFH_dom_sf"/>
</dbReference>
<dbReference type="PANTHER" id="PTHR10264:SF19">
    <property type="entry name" value="AT06885P-RELATED"/>
    <property type="match status" value="1"/>
</dbReference>
<dbReference type="Gene3D" id="3.30.479.30">
    <property type="entry name" value="Band 7 domain"/>
    <property type="match status" value="1"/>
</dbReference>
<dbReference type="InterPro" id="IPR043202">
    <property type="entry name" value="Band-7_stomatin-like"/>
</dbReference>
<dbReference type="GO" id="GO:0005886">
    <property type="term" value="C:plasma membrane"/>
    <property type="evidence" value="ECO:0007669"/>
    <property type="project" value="InterPro"/>
</dbReference>
<dbReference type="EMBL" id="CAVNYO010000480">
    <property type="protein sequence ID" value="CAK5284629.1"/>
    <property type="molecule type" value="Genomic_DNA"/>
</dbReference>
<dbReference type="Pfam" id="PF01145">
    <property type="entry name" value="Band_7"/>
    <property type="match status" value="1"/>
</dbReference>
<feature type="non-terminal residue" evidence="4">
    <location>
        <position position="435"/>
    </location>
</feature>
<dbReference type="GO" id="GO:0098552">
    <property type="term" value="C:side of membrane"/>
    <property type="evidence" value="ECO:0007669"/>
    <property type="project" value="UniProtKB-ARBA"/>
</dbReference>
<dbReference type="InterPro" id="IPR001972">
    <property type="entry name" value="Stomatin_HflK_fam"/>
</dbReference>